<dbReference type="EC" id="3.6.-.-" evidence="6"/>
<dbReference type="GO" id="GO:0003924">
    <property type="term" value="F:GTPase activity"/>
    <property type="evidence" value="ECO:0007669"/>
    <property type="project" value="UniProtKB-UniRule"/>
</dbReference>
<feature type="compositionally biased region" description="Basic and acidic residues" evidence="7">
    <location>
        <begin position="363"/>
        <end position="372"/>
    </location>
</feature>
<sequence length="537" mass="56146">MQDKSFQAASGAAVSGAPGTASAAQPADSSGGETIAAIVTAPGRGGVGIVRLSGPRALAVAQSLFRSARPDFRGFKPYRLHHGRLHDLSGRPLDDVLAAFMPGPGSYTGEDVAEFHCHGSPAVLRAVLDAAVALGARHARPGEYTLRAFLNGRMDLSQAQAVAELVAADSPEGARLALDRLEGLMGRRVRALRELLEASRVEICLAVDFPEDEVECLDPQAFQARLDEVMAGIRALLAAHERARPFREGASAVLAGPVNAGKSSLLNALVGRERALVSERAGTTRDFLEEQVVLDGLPVRLADTAGLRDCPDPVEREGLARGLALAREAALTLLVVDGSRPLDGEVLRRLPGAARQDPESGEEDARAPGDGQVRDLILDPARVLAVVNKADLPPCASAAGDAETAPLAASAPSPASTRDAERDPCARLTREGFECVRVSARTGQGLESLCARLRERILGGGEPVESRGPAPSERERALLSLALEELSALTADLAAGTPPDLLGVRLETACGHLSAITGEIAPDEVLRSVFDGFCIGK</sequence>
<evidence type="ECO:0000313" key="12">
    <source>
        <dbReference type="Proteomes" id="UP000494245"/>
    </source>
</evidence>
<keyword evidence="2 6" id="KW-0819">tRNA processing</keyword>
<dbReference type="InterPro" id="IPR025867">
    <property type="entry name" value="MnmE_helical"/>
</dbReference>
<evidence type="ECO:0000256" key="6">
    <source>
        <dbReference type="HAMAP-Rule" id="MF_00379"/>
    </source>
</evidence>
<dbReference type="NCBIfam" id="TIGR00231">
    <property type="entry name" value="small_GTP"/>
    <property type="match status" value="1"/>
</dbReference>
<dbReference type="EMBL" id="BLTE01000017">
    <property type="protein sequence ID" value="GFK95402.1"/>
    <property type="molecule type" value="Genomic_DNA"/>
</dbReference>
<comment type="subcellular location">
    <subcellularLocation>
        <location evidence="6">Cytoplasm</location>
    </subcellularLocation>
</comment>
<comment type="caution">
    <text evidence="6">Lacks conserved residue(s) required for the propagation of feature annotation.</text>
</comment>
<feature type="binding site" evidence="6">
    <location>
        <begin position="259"/>
        <end position="264"/>
    </location>
    <ligand>
        <name>GTP</name>
        <dbReference type="ChEBI" id="CHEBI:37565"/>
    </ligand>
</feature>
<keyword evidence="6" id="KW-0479">Metal-binding</keyword>
<comment type="cofactor">
    <cofactor evidence="6">
        <name>K(+)</name>
        <dbReference type="ChEBI" id="CHEBI:29103"/>
    </cofactor>
    <text evidence="6">Binds 1 potassium ion per subunit.</text>
</comment>
<dbReference type="Pfam" id="PF01926">
    <property type="entry name" value="MMR_HSR1"/>
    <property type="match status" value="1"/>
</dbReference>
<dbReference type="Pfam" id="PF12631">
    <property type="entry name" value="MnmE_helical"/>
    <property type="match status" value="1"/>
</dbReference>
<dbReference type="SUPFAM" id="SSF52540">
    <property type="entry name" value="P-loop containing nucleoside triphosphate hydrolases"/>
    <property type="match status" value="1"/>
</dbReference>
<feature type="domain" description="MnmE helical" evidence="10">
    <location>
        <begin position="156"/>
        <end position="534"/>
    </location>
</feature>
<feature type="compositionally biased region" description="Low complexity" evidence="7">
    <location>
        <begin position="8"/>
        <end position="24"/>
    </location>
</feature>
<feature type="binding site" evidence="6">
    <location>
        <position position="114"/>
    </location>
    <ligand>
        <name>(6S)-5-formyl-5,6,7,8-tetrahydrofolate</name>
        <dbReference type="ChEBI" id="CHEBI:57457"/>
    </ligand>
</feature>
<comment type="function">
    <text evidence="6">Exhibits a very high intrinsic GTPase hydrolysis rate. Involved in the addition of a carboxymethylaminomethyl (cmnm) group at the wobble position (U34) of certain tRNAs, forming tRNA-cmnm(5)s(2)U34.</text>
</comment>
<dbReference type="GO" id="GO:0002098">
    <property type="term" value="P:tRNA wobble uridine modification"/>
    <property type="evidence" value="ECO:0007669"/>
    <property type="project" value="TreeGrafter"/>
</dbReference>
<dbReference type="GO" id="GO:0030488">
    <property type="term" value="P:tRNA methylation"/>
    <property type="evidence" value="ECO:0007669"/>
    <property type="project" value="TreeGrafter"/>
</dbReference>
<evidence type="ECO:0000259" key="10">
    <source>
        <dbReference type="Pfam" id="PF12631"/>
    </source>
</evidence>
<keyword evidence="4 6" id="KW-0630">Potassium</keyword>
<organism evidence="11 12">
    <name type="scientific">Fundidesulfovibrio magnetotacticus</name>
    <dbReference type="NCBI Taxonomy" id="2730080"/>
    <lineage>
        <taxon>Bacteria</taxon>
        <taxon>Pseudomonadati</taxon>
        <taxon>Thermodesulfobacteriota</taxon>
        <taxon>Desulfovibrionia</taxon>
        <taxon>Desulfovibrionales</taxon>
        <taxon>Desulfovibrionaceae</taxon>
        <taxon>Fundidesulfovibrio</taxon>
    </lineage>
</organism>
<feature type="region of interest" description="Disordered" evidence="7">
    <location>
        <begin position="399"/>
        <end position="423"/>
    </location>
</feature>
<feature type="binding site" evidence="6">
    <location>
        <position position="537"/>
    </location>
    <ligand>
        <name>(6S)-5-formyl-5,6,7,8-tetrahydrofolate</name>
        <dbReference type="ChEBI" id="CHEBI:57457"/>
    </ligand>
</feature>
<feature type="binding site" evidence="6">
    <location>
        <position position="51"/>
    </location>
    <ligand>
        <name>(6S)-5-formyl-5,6,7,8-tetrahydrofolate</name>
        <dbReference type="ChEBI" id="CHEBI:57457"/>
    </ligand>
</feature>
<evidence type="ECO:0000256" key="2">
    <source>
        <dbReference type="ARBA" id="ARBA00022694"/>
    </source>
</evidence>
<dbReference type="SUPFAM" id="SSF103025">
    <property type="entry name" value="Folate-binding domain"/>
    <property type="match status" value="1"/>
</dbReference>
<dbReference type="InterPro" id="IPR005225">
    <property type="entry name" value="Small_GTP-bd"/>
</dbReference>
<comment type="subunit">
    <text evidence="6">Homodimer. Heterotetramer of two MnmE and two MnmG subunits.</text>
</comment>
<protein>
    <recommendedName>
        <fullName evidence="6">tRNA modification GTPase MnmE</fullName>
        <ecNumber evidence="6">3.6.-.-</ecNumber>
    </recommendedName>
</protein>
<dbReference type="Gene3D" id="3.40.50.300">
    <property type="entry name" value="P-loop containing nucleotide triphosphate hydrolases"/>
    <property type="match status" value="1"/>
</dbReference>
<keyword evidence="6" id="KW-0963">Cytoplasm</keyword>
<feature type="compositionally biased region" description="Low complexity" evidence="7">
    <location>
        <begin position="405"/>
        <end position="416"/>
    </location>
</feature>
<dbReference type="InterPro" id="IPR006073">
    <property type="entry name" value="GTP-bd"/>
</dbReference>
<dbReference type="InterPro" id="IPR027417">
    <property type="entry name" value="P-loop_NTPase"/>
</dbReference>
<name>A0A6V8LSF0_9BACT</name>
<reference evidence="11 12" key="1">
    <citation type="submission" date="2020-04" db="EMBL/GenBank/DDBJ databases">
        <authorList>
            <consortium name="Desulfovibrio sp. FSS-1 genome sequencing consortium"/>
            <person name="Shimoshige H."/>
            <person name="Kobayashi H."/>
            <person name="Maekawa T."/>
        </authorList>
    </citation>
    <scope>NUCLEOTIDE SEQUENCE [LARGE SCALE GENOMIC DNA]</scope>
    <source>
        <strain evidence="11 12">SIID29052-01</strain>
    </source>
</reference>
<dbReference type="InterPro" id="IPR027266">
    <property type="entry name" value="TrmE/GcvT-like"/>
</dbReference>
<dbReference type="GO" id="GO:0005829">
    <property type="term" value="C:cytosol"/>
    <property type="evidence" value="ECO:0007669"/>
    <property type="project" value="TreeGrafter"/>
</dbReference>
<feature type="binding site" evidence="6">
    <location>
        <position position="263"/>
    </location>
    <ligand>
        <name>Mg(2+)</name>
        <dbReference type="ChEBI" id="CHEBI:18420"/>
    </ligand>
</feature>
<keyword evidence="3 6" id="KW-0547">Nucleotide-binding</keyword>
<feature type="domain" description="G" evidence="8">
    <location>
        <begin position="253"/>
        <end position="346"/>
    </location>
</feature>
<evidence type="ECO:0000256" key="4">
    <source>
        <dbReference type="ARBA" id="ARBA00022958"/>
    </source>
</evidence>
<dbReference type="AlphaFoldDB" id="A0A6V8LSF0"/>
<dbReference type="Pfam" id="PF10396">
    <property type="entry name" value="TrmE_N"/>
    <property type="match status" value="1"/>
</dbReference>
<accession>A0A6V8LSF0</accession>
<feature type="binding site" evidence="6">
    <location>
        <begin position="303"/>
        <end position="306"/>
    </location>
    <ligand>
        <name>GTP</name>
        <dbReference type="ChEBI" id="CHEBI:37565"/>
    </ligand>
</feature>
<dbReference type="Proteomes" id="UP000494245">
    <property type="component" value="Unassembled WGS sequence"/>
</dbReference>
<feature type="binding site" evidence="6">
    <location>
        <position position="153"/>
    </location>
    <ligand>
        <name>(6S)-5-formyl-5,6,7,8-tetrahydrofolate</name>
        <dbReference type="ChEBI" id="CHEBI:57457"/>
    </ligand>
</feature>
<dbReference type="Gene3D" id="3.30.1360.120">
    <property type="entry name" value="Probable tRNA modification gtpase trme, domain 1"/>
    <property type="match status" value="1"/>
</dbReference>
<dbReference type="HAMAP" id="MF_00379">
    <property type="entry name" value="GTPase_MnmE"/>
    <property type="match status" value="1"/>
</dbReference>
<evidence type="ECO:0000256" key="3">
    <source>
        <dbReference type="ARBA" id="ARBA00022741"/>
    </source>
</evidence>
<keyword evidence="5 6" id="KW-0342">GTP-binding</keyword>
<dbReference type="CDD" id="cd04164">
    <property type="entry name" value="trmE"/>
    <property type="match status" value="1"/>
</dbReference>
<keyword evidence="6" id="KW-0460">Magnesium</keyword>
<dbReference type="InterPro" id="IPR031168">
    <property type="entry name" value="G_TrmE"/>
</dbReference>
<evidence type="ECO:0000313" key="11">
    <source>
        <dbReference type="EMBL" id="GFK95402.1"/>
    </source>
</evidence>
<evidence type="ECO:0000256" key="7">
    <source>
        <dbReference type="SAM" id="MobiDB-lite"/>
    </source>
</evidence>
<feature type="region of interest" description="Disordered" evidence="7">
    <location>
        <begin position="1"/>
        <end position="29"/>
    </location>
</feature>
<proteinExistence type="inferred from homology"/>
<dbReference type="PANTHER" id="PTHR42714">
    <property type="entry name" value="TRNA MODIFICATION GTPASE GTPBP3"/>
    <property type="match status" value="1"/>
</dbReference>
<dbReference type="GO" id="GO:0005525">
    <property type="term" value="F:GTP binding"/>
    <property type="evidence" value="ECO:0007669"/>
    <property type="project" value="UniProtKB-UniRule"/>
</dbReference>
<dbReference type="InterPro" id="IPR018948">
    <property type="entry name" value="GTP-bd_TrmE_N"/>
</dbReference>
<feature type="binding site" evidence="6">
    <location>
        <begin position="278"/>
        <end position="284"/>
    </location>
    <ligand>
        <name>GTP</name>
        <dbReference type="ChEBI" id="CHEBI:37565"/>
    </ligand>
</feature>
<comment type="similarity">
    <text evidence="1 6">Belongs to the TRAFAC class TrmE-Era-EngA-EngB-Septin-like GTPase superfamily. TrmE GTPase family.</text>
</comment>
<feature type="binding site" evidence="6">
    <location>
        <begin position="388"/>
        <end position="391"/>
    </location>
    <ligand>
        <name>GTP</name>
        <dbReference type="ChEBI" id="CHEBI:37565"/>
    </ligand>
</feature>
<feature type="binding site" evidence="6">
    <location>
        <position position="284"/>
    </location>
    <ligand>
        <name>Mg(2+)</name>
        <dbReference type="ChEBI" id="CHEBI:18420"/>
    </ligand>
</feature>
<dbReference type="InterPro" id="IPR004520">
    <property type="entry name" value="GTPase_MnmE"/>
</dbReference>
<dbReference type="InterPro" id="IPR027368">
    <property type="entry name" value="MnmE_dom2"/>
</dbReference>
<evidence type="ECO:0000256" key="5">
    <source>
        <dbReference type="ARBA" id="ARBA00023134"/>
    </source>
</evidence>
<evidence type="ECO:0000259" key="9">
    <source>
        <dbReference type="Pfam" id="PF10396"/>
    </source>
</evidence>
<gene>
    <name evidence="6 11" type="primary">mnmE</name>
    <name evidence="6" type="synonym">trmE</name>
    <name evidence="11" type="ORF">NNJEOMEG_03265</name>
</gene>
<keyword evidence="6 11" id="KW-0378">Hydrolase</keyword>
<dbReference type="PANTHER" id="PTHR42714:SF2">
    <property type="entry name" value="TRNA MODIFICATION GTPASE GTPBP3, MITOCHONDRIAL"/>
    <property type="match status" value="1"/>
</dbReference>
<comment type="caution">
    <text evidence="11">The sequence shown here is derived from an EMBL/GenBank/DDBJ whole genome shotgun (WGS) entry which is preliminary data.</text>
</comment>
<reference evidence="11 12" key="2">
    <citation type="submission" date="2020-05" db="EMBL/GenBank/DDBJ databases">
        <title>Draft genome sequence of Desulfovibrio sp. strainFSS-1.</title>
        <authorList>
            <person name="Shimoshige H."/>
            <person name="Kobayashi H."/>
            <person name="Maekawa T."/>
        </authorList>
    </citation>
    <scope>NUCLEOTIDE SEQUENCE [LARGE SCALE GENOMIC DNA]</scope>
    <source>
        <strain evidence="11 12">SIID29052-01</strain>
    </source>
</reference>
<feature type="binding site" evidence="6">
    <location>
        <begin position="439"/>
        <end position="441"/>
    </location>
    <ligand>
        <name>GTP</name>
        <dbReference type="ChEBI" id="CHEBI:37565"/>
    </ligand>
</feature>
<dbReference type="GO" id="GO:0046872">
    <property type="term" value="F:metal ion binding"/>
    <property type="evidence" value="ECO:0007669"/>
    <property type="project" value="UniProtKB-KW"/>
</dbReference>
<keyword evidence="12" id="KW-1185">Reference proteome</keyword>
<dbReference type="RefSeq" id="WP_173086386.1">
    <property type="nucleotide sequence ID" value="NZ_BLTE01000017.1"/>
</dbReference>
<feature type="region of interest" description="Disordered" evidence="7">
    <location>
        <begin position="349"/>
        <end position="372"/>
    </location>
</feature>
<dbReference type="Gene3D" id="1.20.120.430">
    <property type="entry name" value="tRNA modification GTPase MnmE domain 2"/>
    <property type="match status" value="1"/>
</dbReference>
<feature type="domain" description="GTP-binding protein TrmE N-terminal" evidence="9">
    <location>
        <begin position="34"/>
        <end position="153"/>
    </location>
</feature>
<evidence type="ECO:0000256" key="1">
    <source>
        <dbReference type="ARBA" id="ARBA00011043"/>
    </source>
</evidence>
<evidence type="ECO:0000259" key="8">
    <source>
        <dbReference type="Pfam" id="PF01926"/>
    </source>
</evidence>
<dbReference type="CDD" id="cd14858">
    <property type="entry name" value="TrmE_N"/>
    <property type="match status" value="1"/>
</dbReference>